<keyword evidence="2" id="KW-1185">Reference proteome</keyword>
<dbReference type="EMBL" id="LXQA010221318">
    <property type="protein sequence ID" value="MCI35218.1"/>
    <property type="molecule type" value="Genomic_DNA"/>
</dbReference>
<comment type="caution">
    <text evidence="1">The sequence shown here is derived from an EMBL/GenBank/DDBJ whole genome shotgun (WGS) entry which is preliminary data.</text>
</comment>
<reference evidence="1 2" key="1">
    <citation type="journal article" date="2018" name="Front. Plant Sci.">
        <title>Red Clover (Trifolium pratense) and Zigzag Clover (T. medium) - A Picture of Genomic Similarities and Differences.</title>
        <authorList>
            <person name="Dluhosova J."/>
            <person name="Istvanek J."/>
            <person name="Nedelnik J."/>
            <person name="Repkova J."/>
        </authorList>
    </citation>
    <scope>NUCLEOTIDE SEQUENCE [LARGE SCALE GENOMIC DNA]</scope>
    <source>
        <strain evidence="2">cv. 10/8</strain>
        <tissue evidence="1">Leaf</tissue>
    </source>
</reference>
<dbReference type="AlphaFoldDB" id="A0A392RF32"/>
<evidence type="ECO:0000313" key="1">
    <source>
        <dbReference type="EMBL" id="MCI35218.1"/>
    </source>
</evidence>
<evidence type="ECO:0000313" key="2">
    <source>
        <dbReference type="Proteomes" id="UP000265520"/>
    </source>
</evidence>
<dbReference type="Proteomes" id="UP000265520">
    <property type="component" value="Unassembled WGS sequence"/>
</dbReference>
<accession>A0A392RF32</accession>
<proteinExistence type="predicted"/>
<feature type="non-terminal residue" evidence="1">
    <location>
        <position position="49"/>
    </location>
</feature>
<protein>
    <submittedName>
        <fullName evidence="1">Uncharacterized protein</fullName>
    </submittedName>
</protein>
<name>A0A392RF32_9FABA</name>
<organism evidence="1 2">
    <name type="scientific">Trifolium medium</name>
    <dbReference type="NCBI Taxonomy" id="97028"/>
    <lineage>
        <taxon>Eukaryota</taxon>
        <taxon>Viridiplantae</taxon>
        <taxon>Streptophyta</taxon>
        <taxon>Embryophyta</taxon>
        <taxon>Tracheophyta</taxon>
        <taxon>Spermatophyta</taxon>
        <taxon>Magnoliopsida</taxon>
        <taxon>eudicotyledons</taxon>
        <taxon>Gunneridae</taxon>
        <taxon>Pentapetalae</taxon>
        <taxon>rosids</taxon>
        <taxon>fabids</taxon>
        <taxon>Fabales</taxon>
        <taxon>Fabaceae</taxon>
        <taxon>Papilionoideae</taxon>
        <taxon>50 kb inversion clade</taxon>
        <taxon>NPAAA clade</taxon>
        <taxon>Hologalegina</taxon>
        <taxon>IRL clade</taxon>
        <taxon>Trifolieae</taxon>
        <taxon>Trifolium</taxon>
    </lineage>
</organism>
<sequence length="49" mass="5652">MLELKWSMKEECIYNITMTSPKDQKQLKDDVKELGLGNSPSSIILKDDH</sequence>